<dbReference type="Proteomes" id="UP000676194">
    <property type="component" value="Chromosome"/>
</dbReference>
<evidence type="ECO:0000256" key="1">
    <source>
        <dbReference type="ARBA" id="ARBA00022617"/>
    </source>
</evidence>
<evidence type="ECO:0000256" key="2">
    <source>
        <dbReference type="ARBA" id="ARBA00022723"/>
    </source>
</evidence>
<organism evidence="6 7">
    <name type="scientific">Telmatocola sphagniphila</name>
    <dbReference type="NCBI Taxonomy" id="1123043"/>
    <lineage>
        <taxon>Bacteria</taxon>
        <taxon>Pseudomonadati</taxon>
        <taxon>Planctomycetota</taxon>
        <taxon>Planctomycetia</taxon>
        <taxon>Gemmatales</taxon>
        <taxon>Gemmataceae</taxon>
    </lineage>
</organism>
<evidence type="ECO:0000313" key="6">
    <source>
        <dbReference type="EMBL" id="QVL29956.1"/>
    </source>
</evidence>
<reference evidence="6" key="1">
    <citation type="submission" date="2021-05" db="EMBL/GenBank/DDBJ databases">
        <title>Complete genome sequence of the cellulolytic planctomycete Telmatocola sphagniphila SP2T and characterization of the first cellulase from planctomycetes.</title>
        <authorList>
            <person name="Rakitin A.L."/>
            <person name="Beletsky A.V."/>
            <person name="Naumoff D.G."/>
            <person name="Kulichevskaya I.S."/>
            <person name="Mardanov A.V."/>
            <person name="Ravin N.V."/>
            <person name="Dedysh S.N."/>
        </authorList>
    </citation>
    <scope>NUCLEOTIDE SEQUENCE</scope>
    <source>
        <strain evidence="6">SP2T</strain>
    </source>
</reference>
<dbReference type="PROSITE" id="PS51007">
    <property type="entry name" value="CYTC"/>
    <property type="match status" value="1"/>
</dbReference>
<gene>
    <name evidence="6" type="ORF">KIH39_13865</name>
</gene>
<keyword evidence="2 4" id="KW-0479">Metal-binding</keyword>
<sequence>MRTAFVAGLVTLIAVLIAQQFAIERSVAGADSAPLKRVPWQSSHIQGSPEPPPPFKLERVGKEVQFYHPTAVTFIPGTRHAVVTEQDGKVFSYNPDQDAKPKLLIDLRKECTTMAQTKGAKRVDQLFGIVFDPKFSTNHFVYLSYTVKGDGDVKNWPEGTRVSRFSLKEGATPRIEAQSEEILITYLEGGHNGACLQFGPDGYLYISTGDSADPSPPDSHKTGQDNSDLLCCVLRIDVHHPVQGKKYSIPKDNPFIGQKQYDGKEIRPEIWAFGFRNPWKMSFDRQTGELWVGDVGWELWEMIHKVTRGGNYGWSIMEASQPINTSWPRGPGAIIPPVIELPHTMAASITGGYVYRGKKFPQLLGKYVFGDWETKRLWAAQVRGMNLEKLEEIADPTIRVVAFGEDGDGEVYVLDYDNGGLYTLAANKVEGDSWKKFPRTLSASGLFKDVPNHIPSEGVYEFEIQSPQWQDGATAQRLVALPGASAINWYDEPRPIPGQVVWHNYQLHPPKDAVYVKTISLETEVGNPKTRRRVETQLLHFDGEQFRGYSYAWRDDQSDADLVSGEGADKDFEITDASLPYPKRRLTWNYLSRAQCLQCHNSWAEGTLGFQIPQLQKTSLKKLCSLDLLKRFDKQGKNIPQASPELLKISNRLANPASETEPLEARARAYLHANCGHCHRFGGGGSVQVVLNAEMKKEEMKAIGVVPQQGSFNIKEGQLIYPGHPEKSILAYRLSKFGSGRMPHLASDWPDLAGARLVAAWIQSLKSEQATTAPGTQDSTSALQAILNWKDFTKEQRLRLVNEARQTSDGFVKDLFEGYFPLEPGERKLGSNPKPQKILALVGDVERGKALFFRESLQCISCHKIGEKGLNVGPELTKIGAKRRKAELLESILLPSRRIEQEYQVLQISTMEGKQISGLVVRKSGNSITLKDAKNQETTIATQDIEKSAISSISLMPEGLVRDLTPQQAADLVEFLESLK</sequence>
<dbReference type="InterPro" id="IPR013427">
    <property type="entry name" value="Haem-bd_dom_put"/>
</dbReference>
<evidence type="ECO:0000313" key="7">
    <source>
        <dbReference type="Proteomes" id="UP000676194"/>
    </source>
</evidence>
<dbReference type="SUPFAM" id="SSF50952">
    <property type="entry name" value="Soluble quinoprotein glucose dehydrogenase"/>
    <property type="match status" value="1"/>
</dbReference>
<accession>A0A8E6B1M2</accession>
<proteinExistence type="predicted"/>
<evidence type="ECO:0000256" key="3">
    <source>
        <dbReference type="ARBA" id="ARBA00023004"/>
    </source>
</evidence>
<evidence type="ECO:0000256" key="4">
    <source>
        <dbReference type="PROSITE-ProRule" id="PRU00433"/>
    </source>
</evidence>
<dbReference type="Gene3D" id="1.10.760.10">
    <property type="entry name" value="Cytochrome c-like domain"/>
    <property type="match status" value="1"/>
</dbReference>
<dbReference type="SUPFAM" id="SSF46626">
    <property type="entry name" value="Cytochrome c"/>
    <property type="match status" value="1"/>
</dbReference>
<dbReference type="InterPro" id="IPR009056">
    <property type="entry name" value="Cyt_c-like_dom"/>
</dbReference>
<dbReference type="InterPro" id="IPR036909">
    <property type="entry name" value="Cyt_c-like_dom_sf"/>
</dbReference>
<keyword evidence="3 4" id="KW-0408">Iron</keyword>
<dbReference type="NCBIfam" id="TIGR02603">
    <property type="entry name" value="CxxCH_TIGR02603"/>
    <property type="match status" value="1"/>
</dbReference>
<dbReference type="GO" id="GO:0009055">
    <property type="term" value="F:electron transfer activity"/>
    <property type="evidence" value="ECO:0007669"/>
    <property type="project" value="InterPro"/>
</dbReference>
<dbReference type="RefSeq" id="WP_213493838.1">
    <property type="nucleotide sequence ID" value="NZ_CP074694.1"/>
</dbReference>
<dbReference type="GO" id="GO:0020037">
    <property type="term" value="F:heme binding"/>
    <property type="evidence" value="ECO:0007669"/>
    <property type="project" value="InterPro"/>
</dbReference>
<dbReference type="PANTHER" id="PTHR19328:SF75">
    <property type="entry name" value="ALDOSE SUGAR DEHYDROGENASE YLII"/>
    <property type="match status" value="1"/>
</dbReference>
<dbReference type="AlphaFoldDB" id="A0A8E6B1M2"/>
<dbReference type="InterPro" id="IPR012938">
    <property type="entry name" value="Glc/Sorbosone_DH"/>
</dbReference>
<dbReference type="Pfam" id="PF07995">
    <property type="entry name" value="GSDH"/>
    <property type="match status" value="1"/>
</dbReference>
<evidence type="ECO:0000259" key="5">
    <source>
        <dbReference type="PROSITE" id="PS51007"/>
    </source>
</evidence>
<feature type="domain" description="Cytochrome c" evidence="5">
    <location>
        <begin position="843"/>
        <end position="980"/>
    </location>
</feature>
<dbReference type="InterPro" id="IPR011041">
    <property type="entry name" value="Quinoprot_gluc/sorb_DH_b-prop"/>
</dbReference>
<keyword evidence="7" id="KW-1185">Reference proteome</keyword>
<dbReference type="EMBL" id="CP074694">
    <property type="protein sequence ID" value="QVL29956.1"/>
    <property type="molecule type" value="Genomic_DNA"/>
</dbReference>
<dbReference type="Gene3D" id="2.120.10.30">
    <property type="entry name" value="TolB, C-terminal domain"/>
    <property type="match status" value="1"/>
</dbReference>
<protein>
    <submittedName>
        <fullName evidence="6">PQQ-dependent sugar dehydrogenase</fullName>
    </submittedName>
</protein>
<keyword evidence="1 4" id="KW-0349">Heme</keyword>
<dbReference type="GO" id="GO:0046872">
    <property type="term" value="F:metal ion binding"/>
    <property type="evidence" value="ECO:0007669"/>
    <property type="project" value="UniProtKB-KW"/>
</dbReference>
<dbReference type="InterPro" id="IPR011042">
    <property type="entry name" value="6-blade_b-propeller_TolB-like"/>
</dbReference>
<dbReference type="PANTHER" id="PTHR19328">
    <property type="entry name" value="HEDGEHOG-INTERACTING PROTEIN"/>
    <property type="match status" value="1"/>
</dbReference>
<dbReference type="KEGG" id="tsph:KIH39_13865"/>
<name>A0A8E6B1M2_9BACT</name>